<feature type="region of interest" description="Disordered" evidence="1">
    <location>
        <begin position="12"/>
        <end position="32"/>
    </location>
</feature>
<dbReference type="WBParaSite" id="nRc.2.0.1.t45522-RA">
    <property type="protein sequence ID" value="nRc.2.0.1.t45522-RA"/>
    <property type="gene ID" value="nRc.2.0.1.g45522"/>
</dbReference>
<dbReference type="AlphaFoldDB" id="A0A915L4U0"/>
<evidence type="ECO:0000313" key="2">
    <source>
        <dbReference type="Proteomes" id="UP000887565"/>
    </source>
</evidence>
<dbReference type="Proteomes" id="UP000887565">
    <property type="component" value="Unplaced"/>
</dbReference>
<accession>A0A915L4U0</accession>
<proteinExistence type="predicted"/>
<evidence type="ECO:0000256" key="1">
    <source>
        <dbReference type="SAM" id="MobiDB-lite"/>
    </source>
</evidence>
<keyword evidence="2" id="KW-1185">Reference proteome</keyword>
<evidence type="ECO:0000313" key="3">
    <source>
        <dbReference type="WBParaSite" id="nRc.2.0.1.t45522-RA"/>
    </source>
</evidence>
<organism evidence="2 3">
    <name type="scientific">Romanomermis culicivorax</name>
    <name type="common">Nematode worm</name>
    <dbReference type="NCBI Taxonomy" id="13658"/>
    <lineage>
        <taxon>Eukaryota</taxon>
        <taxon>Metazoa</taxon>
        <taxon>Ecdysozoa</taxon>
        <taxon>Nematoda</taxon>
        <taxon>Enoplea</taxon>
        <taxon>Dorylaimia</taxon>
        <taxon>Mermithida</taxon>
        <taxon>Mermithoidea</taxon>
        <taxon>Mermithidae</taxon>
        <taxon>Romanomermis</taxon>
    </lineage>
</organism>
<protein>
    <submittedName>
        <fullName evidence="3">Uncharacterized protein</fullName>
    </submittedName>
</protein>
<reference evidence="3" key="1">
    <citation type="submission" date="2022-11" db="UniProtKB">
        <authorList>
            <consortium name="WormBaseParasite"/>
        </authorList>
    </citation>
    <scope>IDENTIFICATION</scope>
</reference>
<sequence>MDFRIENLLQDQTLDEESETNERNEARSQFTDGQNSLISTATNVALGIASVAAVSTTGLYMMREYLAFPCVTGVWFMGRRLDKVRTTIVKSQNHQVFEHRTLTLSTHI</sequence>
<name>A0A915L4U0_ROMCU</name>